<reference evidence="1 3" key="1">
    <citation type="journal article" date="2008" name="Science">
        <title>The Physcomitrella genome reveals evolutionary insights into the conquest of land by plants.</title>
        <authorList>
            <person name="Rensing S."/>
            <person name="Lang D."/>
            <person name="Zimmer A."/>
            <person name="Terry A."/>
            <person name="Salamov A."/>
            <person name="Shapiro H."/>
            <person name="Nishiyama T."/>
            <person name="Perroud P.-F."/>
            <person name="Lindquist E."/>
            <person name="Kamisugi Y."/>
            <person name="Tanahashi T."/>
            <person name="Sakakibara K."/>
            <person name="Fujita T."/>
            <person name="Oishi K."/>
            <person name="Shin-I T."/>
            <person name="Kuroki Y."/>
            <person name="Toyoda A."/>
            <person name="Suzuki Y."/>
            <person name="Hashimoto A."/>
            <person name="Yamaguchi K."/>
            <person name="Sugano A."/>
            <person name="Kohara Y."/>
            <person name="Fujiyama A."/>
            <person name="Anterola A."/>
            <person name="Aoki S."/>
            <person name="Ashton N."/>
            <person name="Barbazuk W.B."/>
            <person name="Barker E."/>
            <person name="Bennetzen J."/>
            <person name="Bezanilla M."/>
            <person name="Blankenship R."/>
            <person name="Cho S.H."/>
            <person name="Dutcher S."/>
            <person name="Estelle M."/>
            <person name="Fawcett J.A."/>
            <person name="Gundlach H."/>
            <person name="Hanada K."/>
            <person name="Heyl A."/>
            <person name="Hicks K.A."/>
            <person name="Hugh J."/>
            <person name="Lohr M."/>
            <person name="Mayer K."/>
            <person name="Melkozernov A."/>
            <person name="Murata T."/>
            <person name="Nelson D."/>
            <person name="Pils B."/>
            <person name="Prigge M."/>
            <person name="Reiss B."/>
            <person name="Renner T."/>
            <person name="Rombauts S."/>
            <person name="Rushton P."/>
            <person name="Sanderfoot A."/>
            <person name="Schween G."/>
            <person name="Shiu S.-H."/>
            <person name="Stueber K."/>
            <person name="Theodoulou F.L."/>
            <person name="Tu H."/>
            <person name="Van de Peer Y."/>
            <person name="Verrier P.J."/>
            <person name="Waters E."/>
            <person name="Wood A."/>
            <person name="Yang L."/>
            <person name="Cove D."/>
            <person name="Cuming A."/>
            <person name="Hasebe M."/>
            <person name="Lucas S."/>
            <person name="Mishler D.B."/>
            <person name="Reski R."/>
            <person name="Grigoriev I."/>
            <person name="Quatrano R.S."/>
            <person name="Boore J.L."/>
        </authorList>
    </citation>
    <scope>NUCLEOTIDE SEQUENCE [LARGE SCALE GENOMIC DNA]</scope>
    <source>
        <strain evidence="2 3">cv. Gransden 2004</strain>
    </source>
</reference>
<keyword evidence="3" id="KW-1185">Reference proteome</keyword>
<proteinExistence type="predicted"/>
<name>A0A2K1IJ95_PHYPA</name>
<evidence type="ECO:0000313" key="1">
    <source>
        <dbReference type="EMBL" id="PNR29346.1"/>
    </source>
</evidence>
<protein>
    <submittedName>
        <fullName evidence="1 2">Uncharacterized protein</fullName>
    </submittedName>
</protein>
<organism evidence="1">
    <name type="scientific">Physcomitrium patens</name>
    <name type="common">Spreading-leaved earth moss</name>
    <name type="synonym">Physcomitrella patens</name>
    <dbReference type="NCBI Taxonomy" id="3218"/>
    <lineage>
        <taxon>Eukaryota</taxon>
        <taxon>Viridiplantae</taxon>
        <taxon>Streptophyta</taxon>
        <taxon>Embryophyta</taxon>
        <taxon>Bryophyta</taxon>
        <taxon>Bryophytina</taxon>
        <taxon>Bryopsida</taxon>
        <taxon>Funariidae</taxon>
        <taxon>Funariales</taxon>
        <taxon>Funariaceae</taxon>
        <taxon>Physcomitrium</taxon>
    </lineage>
</organism>
<dbReference type="InParanoid" id="A0A2K1IJ95"/>
<dbReference type="Gramene" id="Pp3c23_13810V3.1">
    <property type="protein sequence ID" value="Pp3c23_13810V3.1"/>
    <property type="gene ID" value="Pp3c23_13810"/>
</dbReference>
<evidence type="ECO:0000313" key="3">
    <source>
        <dbReference type="Proteomes" id="UP000006727"/>
    </source>
</evidence>
<gene>
    <name evidence="1" type="ORF">PHYPA_028039</name>
</gene>
<sequence length="107" mass="12224">MKLSVTLQGLSHTSHVNVFSMIPTIAWAHFRSSNLDHVRTTFLSPKTLIAHLQTMGTVAGYITHQQAVQESKHRYFLCAFNSRILVQSWSLQFLNQIKYLIANPNQL</sequence>
<dbReference type="EnsemblPlants" id="Pp3c23_13810V3.1">
    <property type="protein sequence ID" value="Pp3c23_13810V3.1"/>
    <property type="gene ID" value="Pp3c23_13810"/>
</dbReference>
<reference evidence="2" key="3">
    <citation type="submission" date="2020-12" db="UniProtKB">
        <authorList>
            <consortium name="EnsemblPlants"/>
        </authorList>
    </citation>
    <scope>IDENTIFICATION</scope>
</reference>
<dbReference type="PaxDb" id="3218-PP1S294_65V6.1"/>
<dbReference type="EMBL" id="ABEU02000023">
    <property type="protein sequence ID" value="PNR29346.1"/>
    <property type="molecule type" value="Genomic_DNA"/>
</dbReference>
<reference evidence="1 3" key="2">
    <citation type="journal article" date="2018" name="Plant J.">
        <title>The Physcomitrella patens chromosome-scale assembly reveals moss genome structure and evolution.</title>
        <authorList>
            <person name="Lang D."/>
            <person name="Ullrich K.K."/>
            <person name="Murat F."/>
            <person name="Fuchs J."/>
            <person name="Jenkins J."/>
            <person name="Haas F.B."/>
            <person name="Piednoel M."/>
            <person name="Gundlach H."/>
            <person name="Van Bel M."/>
            <person name="Meyberg R."/>
            <person name="Vives C."/>
            <person name="Morata J."/>
            <person name="Symeonidi A."/>
            <person name="Hiss M."/>
            <person name="Muchero W."/>
            <person name="Kamisugi Y."/>
            <person name="Saleh O."/>
            <person name="Blanc G."/>
            <person name="Decker E.L."/>
            <person name="van Gessel N."/>
            <person name="Grimwood J."/>
            <person name="Hayes R.D."/>
            <person name="Graham S.W."/>
            <person name="Gunter L.E."/>
            <person name="McDaniel S.F."/>
            <person name="Hoernstein S.N.W."/>
            <person name="Larsson A."/>
            <person name="Li F.W."/>
            <person name="Perroud P.F."/>
            <person name="Phillips J."/>
            <person name="Ranjan P."/>
            <person name="Rokshar D.S."/>
            <person name="Rothfels C.J."/>
            <person name="Schneider L."/>
            <person name="Shu S."/>
            <person name="Stevenson D.W."/>
            <person name="Thummler F."/>
            <person name="Tillich M."/>
            <person name="Villarreal Aguilar J.C."/>
            <person name="Widiez T."/>
            <person name="Wong G.K."/>
            <person name="Wymore A."/>
            <person name="Zhang Y."/>
            <person name="Zimmer A.D."/>
            <person name="Quatrano R.S."/>
            <person name="Mayer K.F.X."/>
            <person name="Goodstein D."/>
            <person name="Casacuberta J.M."/>
            <person name="Vandepoele K."/>
            <person name="Reski R."/>
            <person name="Cuming A.C."/>
            <person name="Tuskan G.A."/>
            <person name="Maumus F."/>
            <person name="Salse J."/>
            <person name="Schmutz J."/>
            <person name="Rensing S.A."/>
        </authorList>
    </citation>
    <scope>NUCLEOTIDE SEQUENCE [LARGE SCALE GENOMIC DNA]</scope>
    <source>
        <strain evidence="2 3">cv. Gransden 2004</strain>
    </source>
</reference>
<dbReference type="AlphaFoldDB" id="A0A2K1IJ95"/>
<dbReference type="Proteomes" id="UP000006727">
    <property type="component" value="Chromosome 23"/>
</dbReference>
<accession>A0A2K1IJ95</accession>
<evidence type="ECO:0000313" key="2">
    <source>
        <dbReference type="EnsemblPlants" id="Pp3c23_13810V3.1"/>
    </source>
</evidence>